<organism evidence="4 5">
    <name type="scientific">Vibrio jasicida</name>
    <dbReference type="NCBI Taxonomy" id="766224"/>
    <lineage>
        <taxon>Bacteria</taxon>
        <taxon>Pseudomonadati</taxon>
        <taxon>Pseudomonadota</taxon>
        <taxon>Gammaproteobacteria</taxon>
        <taxon>Vibrionales</taxon>
        <taxon>Vibrionaceae</taxon>
        <taxon>Vibrio</taxon>
    </lineage>
</organism>
<feature type="region of interest" description="Disordered" evidence="2">
    <location>
        <begin position="232"/>
        <end position="253"/>
    </location>
</feature>
<accession>A0ABW7JF15</accession>
<evidence type="ECO:0000313" key="5">
    <source>
        <dbReference type="Proteomes" id="UP001607221"/>
    </source>
</evidence>
<sequence length="253" mass="28313">MKTLTLTLTLLSAAALPVKTYAFFCSNCANVMQMAQSNMNQAQSYVEQVQQTINSLKNLEYQIQNLENLKNLEWGDVQSQLRNLNTIAARGQSISYAMGDVTERWNHLFIGIDGYESQSIESMNSVESYKQQGDALRDTAQSALALASQMSQYQIDDHQTLSSIQSHVRGANGAMEIAQANAELLAQLSTQLQKLQTLMQAQIQMQATHMAATADTTERQRVAQEKMVTQPLDVDPTDGKDWSQEWQHPSMSW</sequence>
<keyword evidence="1" id="KW-0175">Coiled coil</keyword>
<dbReference type="EMBL" id="JBIHSE010000005">
    <property type="protein sequence ID" value="MFH0274975.1"/>
    <property type="molecule type" value="Genomic_DNA"/>
</dbReference>
<feature type="signal peptide" evidence="3">
    <location>
        <begin position="1"/>
        <end position="22"/>
    </location>
</feature>
<proteinExistence type="predicted"/>
<evidence type="ECO:0000256" key="1">
    <source>
        <dbReference type="SAM" id="Coils"/>
    </source>
</evidence>
<dbReference type="RefSeq" id="WP_394633265.1">
    <property type="nucleotide sequence ID" value="NZ_JBIHSE010000005.1"/>
</dbReference>
<dbReference type="Proteomes" id="UP001607221">
    <property type="component" value="Unassembled WGS sequence"/>
</dbReference>
<keyword evidence="5" id="KW-1185">Reference proteome</keyword>
<protein>
    <submittedName>
        <fullName evidence="4">P-type conjugative transfer protein TrbJ</fullName>
    </submittedName>
</protein>
<keyword evidence="3" id="KW-0732">Signal</keyword>
<feature type="coiled-coil region" evidence="1">
    <location>
        <begin position="32"/>
        <end position="69"/>
    </location>
</feature>
<dbReference type="NCBIfam" id="TIGR02780">
    <property type="entry name" value="TrbJ_Ti"/>
    <property type="match status" value="1"/>
</dbReference>
<gene>
    <name evidence="4" type="primary">trbJ</name>
    <name evidence="4" type="ORF">ACGRHZ_27275</name>
</gene>
<evidence type="ECO:0000256" key="2">
    <source>
        <dbReference type="SAM" id="MobiDB-lite"/>
    </source>
</evidence>
<name>A0ABW7JF15_9VIBR</name>
<reference evidence="4 5" key="1">
    <citation type="submission" date="2024-10" db="EMBL/GenBank/DDBJ databases">
        <authorList>
            <person name="Yibar A."/>
            <person name="Saticioglu I.B."/>
            <person name="Duman M."/>
            <person name="Ajmi N."/>
            <person name="Gurler F."/>
            <person name="Ay H."/>
            <person name="Onuk E."/>
            <person name="Guler S."/>
            <person name="Romalde J.L."/>
        </authorList>
    </citation>
    <scope>NUCLEOTIDE SEQUENCE [LARGE SCALE GENOMIC DNA]</scope>
    <source>
        <strain evidence="4 5">1-TCBS-A</strain>
    </source>
</reference>
<evidence type="ECO:0000313" key="4">
    <source>
        <dbReference type="EMBL" id="MFH0274975.1"/>
    </source>
</evidence>
<comment type="caution">
    <text evidence="4">The sequence shown here is derived from an EMBL/GenBank/DDBJ whole genome shotgun (WGS) entry which is preliminary data.</text>
</comment>
<evidence type="ECO:0000256" key="3">
    <source>
        <dbReference type="SAM" id="SignalP"/>
    </source>
</evidence>
<dbReference type="InterPro" id="IPR014147">
    <property type="entry name" value="T4SS_TrbJ"/>
</dbReference>
<feature type="compositionally biased region" description="Polar residues" evidence="2">
    <location>
        <begin position="244"/>
        <end position="253"/>
    </location>
</feature>
<feature type="chain" id="PRO_5046598820" evidence="3">
    <location>
        <begin position="23"/>
        <end position="253"/>
    </location>
</feature>